<protein>
    <submittedName>
        <fullName evidence="1">Uncharacterized protein</fullName>
    </submittedName>
</protein>
<keyword evidence="2" id="KW-1185">Reference proteome</keyword>
<accession>A0A9P1IMH4</accession>
<evidence type="ECO:0000313" key="1">
    <source>
        <dbReference type="EMBL" id="CAI5448383.1"/>
    </source>
</evidence>
<dbReference type="AlphaFoldDB" id="A0A9P1IMH4"/>
<dbReference type="Proteomes" id="UP001152747">
    <property type="component" value="Unassembled WGS sequence"/>
</dbReference>
<gene>
    <name evidence="1" type="ORF">CAMP_LOCUS11020</name>
</gene>
<evidence type="ECO:0000313" key="2">
    <source>
        <dbReference type="Proteomes" id="UP001152747"/>
    </source>
</evidence>
<proteinExistence type="predicted"/>
<reference evidence="1" key="1">
    <citation type="submission" date="2022-11" db="EMBL/GenBank/DDBJ databases">
        <authorList>
            <person name="Kikuchi T."/>
        </authorList>
    </citation>
    <scope>NUCLEOTIDE SEQUENCE</scope>
    <source>
        <strain evidence="1">PS1010</strain>
    </source>
</reference>
<sequence>MKQLLYLTTLFVISHQIDLKFELELSCKWQDDYWATVDFYQKTAFYKRDYALYQGANGKNVSLKSNKIEENYGYLEIYAMVSHNCYTHWPKKPLTVYNWMYNNPQQKMAYFYFPKIDASLDDFTLRFKTNLDDYGTF</sequence>
<organism evidence="1 2">
    <name type="scientific">Caenorhabditis angaria</name>
    <dbReference type="NCBI Taxonomy" id="860376"/>
    <lineage>
        <taxon>Eukaryota</taxon>
        <taxon>Metazoa</taxon>
        <taxon>Ecdysozoa</taxon>
        <taxon>Nematoda</taxon>
        <taxon>Chromadorea</taxon>
        <taxon>Rhabditida</taxon>
        <taxon>Rhabditina</taxon>
        <taxon>Rhabditomorpha</taxon>
        <taxon>Rhabditoidea</taxon>
        <taxon>Rhabditidae</taxon>
        <taxon>Peloderinae</taxon>
        <taxon>Caenorhabditis</taxon>
    </lineage>
</organism>
<name>A0A9P1IMH4_9PELO</name>
<dbReference type="EMBL" id="CANHGI010000004">
    <property type="protein sequence ID" value="CAI5448383.1"/>
    <property type="molecule type" value="Genomic_DNA"/>
</dbReference>
<comment type="caution">
    <text evidence="1">The sequence shown here is derived from an EMBL/GenBank/DDBJ whole genome shotgun (WGS) entry which is preliminary data.</text>
</comment>